<comment type="caution">
    <text evidence="3">The sequence shown here is derived from an EMBL/GenBank/DDBJ whole genome shotgun (WGS) entry which is preliminary data.</text>
</comment>
<dbReference type="RefSeq" id="WP_317565272.1">
    <property type="nucleotide sequence ID" value="NZ_JAWLJX010000005.1"/>
</dbReference>
<protein>
    <submittedName>
        <fullName evidence="3">DUF1707 domain-containing protein</fullName>
    </submittedName>
</protein>
<evidence type="ECO:0000259" key="1">
    <source>
        <dbReference type="Pfam" id="PF08044"/>
    </source>
</evidence>
<keyword evidence="4" id="KW-1185">Reference proteome</keyword>
<evidence type="ECO:0000259" key="2">
    <source>
        <dbReference type="Pfam" id="PF09922"/>
    </source>
</evidence>
<dbReference type="Pfam" id="PF08044">
    <property type="entry name" value="DUF1707"/>
    <property type="match status" value="1"/>
</dbReference>
<name>A0ABU4BFN2_9NOCA</name>
<dbReference type="Proteomes" id="UP001185755">
    <property type="component" value="Unassembled WGS sequence"/>
</dbReference>
<dbReference type="PANTHER" id="PTHR40763">
    <property type="entry name" value="MEMBRANE PROTEIN-RELATED"/>
    <property type="match status" value="1"/>
</dbReference>
<sequence>MSDHLPDRDRSRVRAADADRNLVAQLLSDAFANGQLTVSEYDERTAAVYQAKTYGELDLLTGDLALSPPPASAPSGGSANDRVIAIMSGAVRKGEWAAASRIDAFAFWGGIELDLRRASFSAADTTINCVAIMGGIEVTVPPGVSVEVRGMGIMGGFEHVSATHPGAPRVIITGFAFWGGVSVEIKAPDKNL</sequence>
<gene>
    <name evidence="3" type="ORF">R3P96_16850</name>
</gene>
<reference evidence="3 4" key="1">
    <citation type="submission" date="2023-10" db="EMBL/GenBank/DDBJ databases">
        <title>Development of a sustainable strategy for remediation of hydrocarbon-contaminated territories based on the waste exchange concept.</title>
        <authorList>
            <person name="Krivoruchko A."/>
        </authorList>
    </citation>
    <scope>NUCLEOTIDE SEQUENCE [LARGE SCALE GENOMIC DNA]</scope>
    <source>
        <strain evidence="3 4">IEGM 1323</strain>
    </source>
</reference>
<dbReference type="Pfam" id="PF09922">
    <property type="entry name" value="LiaF-like_C"/>
    <property type="match status" value="1"/>
</dbReference>
<organism evidence="3 4">
    <name type="scientific">Rhodococcoides yunnanense</name>
    <dbReference type="NCBI Taxonomy" id="278209"/>
    <lineage>
        <taxon>Bacteria</taxon>
        <taxon>Bacillati</taxon>
        <taxon>Actinomycetota</taxon>
        <taxon>Actinomycetes</taxon>
        <taxon>Mycobacteriales</taxon>
        <taxon>Nocardiaceae</taxon>
        <taxon>Rhodococcoides</taxon>
    </lineage>
</organism>
<dbReference type="InterPro" id="IPR024425">
    <property type="entry name" value="LiaF-like_C"/>
</dbReference>
<accession>A0ABU4BFN2</accession>
<proteinExistence type="predicted"/>
<dbReference type="InterPro" id="IPR012551">
    <property type="entry name" value="DUF1707_SHOCT-like"/>
</dbReference>
<dbReference type="PANTHER" id="PTHR40763:SF4">
    <property type="entry name" value="DUF1707 DOMAIN-CONTAINING PROTEIN"/>
    <property type="match status" value="1"/>
</dbReference>
<feature type="domain" description="Cell wall-active antibiotics response LiaF-like C-terminal" evidence="2">
    <location>
        <begin position="100"/>
        <end position="162"/>
    </location>
</feature>
<dbReference type="EMBL" id="JAWLJX010000005">
    <property type="protein sequence ID" value="MDV6263007.1"/>
    <property type="molecule type" value="Genomic_DNA"/>
</dbReference>
<evidence type="ECO:0000313" key="3">
    <source>
        <dbReference type="EMBL" id="MDV6263007.1"/>
    </source>
</evidence>
<feature type="domain" description="DUF1707" evidence="1">
    <location>
        <begin position="13"/>
        <end position="64"/>
    </location>
</feature>
<evidence type="ECO:0000313" key="4">
    <source>
        <dbReference type="Proteomes" id="UP001185755"/>
    </source>
</evidence>